<evidence type="ECO:0000256" key="1">
    <source>
        <dbReference type="SAM" id="Phobius"/>
    </source>
</evidence>
<evidence type="ECO:0000313" key="3">
    <source>
        <dbReference type="Proteomes" id="UP000310532"/>
    </source>
</evidence>
<dbReference type="AlphaFoldDB" id="A0A4V3RCR6"/>
<protein>
    <submittedName>
        <fullName evidence="2">Uncharacterized protein</fullName>
    </submittedName>
</protein>
<keyword evidence="1" id="KW-0472">Membrane</keyword>
<gene>
    <name evidence="2" type="ORF">E5355_00855</name>
</gene>
<dbReference type="Proteomes" id="UP000310532">
    <property type="component" value="Unassembled WGS sequence"/>
</dbReference>
<reference evidence="2 3" key="1">
    <citation type="submission" date="2019-04" db="EMBL/GenBank/DDBJ databases">
        <title>Microbes associate with the intestines of laboratory mice.</title>
        <authorList>
            <person name="Navarre W."/>
            <person name="Wong E."/>
            <person name="Huang K."/>
            <person name="Tropini C."/>
            <person name="Ng K."/>
            <person name="Yu B."/>
        </authorList>
    </citation>
    <scope>NUCLEOTIDE SEQUENCE [LARGE SCALE GENOMIC DNA]</scope>
    <source>
        <strain evidence="2 3">NM69_E16B</strain>
    </source>
</reference>
<name>A0A4V3RCR6_9BACE</name>
<accession>A0A4V3RCR6</accession>
<keyword evidence="1" id="KW-0812">Transmembrane</keyword>
<keyword evidence="3" id="KW-1185">Reference proteome</keyword>
<keyword evidence="1" id="KW-1133">Transmembrane helix</keyword>
<sequence length="67" mass="7639">MLSCFLVIVQLIGCKDNANRGQNKMNLFIFCAEGWLSFAFRVFFICPGGGYLWVRKSGMKSRNKAVR</sequence>
<feature type="transmembrane region" description="Helical" evidence="1">
    <location>
        <begin position="38"/>
        <end position="54"/>
    </location>
</feature>
<proteinExistence type="predicted"/>
<evidence type="ECO:0000313" key="2">
    <source>
        <dbReference type="EMBL" id="TGY09750.1"/>
    </source>
</evidence>
<dbReference type="EMBL" id="SRYZ01000001">
    <property type="protein sequence ID" value="TGY09750.1"/>
    <property type="molecule type" value="Genomic_DNA"/>
</dbReference>
<comment type="caution">
    <text evidence="2">The sequence shown here is derived from an EMBL/GenBank/DDBJ whole genome shotgun (WGS) entry which is preliminary data.</text>
</comment>
<organism evidence="2 3">
    <name type="scientific">Bacteroides muris</name>
    <name type="common">ex Afrizal et al. 2022</name>
    <dbReference type="NCBI Taxonomy" id="2516960"/>
    <lineage>
        <taxon>Bacteria</taxon>
        <taxon>Pseudomonadati</taxon>
        <taxon>Bacteroidota</taxon>
        <taxon>Bacteroidia</taxon>
        <taxon>Bacteroidales</taxon>
        <taxon>Bacteroidaceae</taxon>
        <taxon>Bacteroides</taxon>
    </lineage>
</organism>